<feature type="transmembrane region" description="Helical" evidence="6">
    <location>
        <begin position="447"/>
        <end position="468"/>
    </location>
</feature>
<keyword evidence="5 6" id="KW-0472">Membrane</keyword>
<dbReference type="PANTHER" id="PTHR30287:SF2">
    <property type="entry name" value="BLL1001 PROTEIN"/>
    <property type="match status" value="1"/>
</dbReference>
<evidence type="ECO:0000256" key="6">
    <source>
        <dbReference type="SAM" id="Phobius"/>
    </source>
</evidence>
<dbReference type="PANTHER" id="PTHR30287">
    <property type="entry name" value="MEMBRANE COMPONENT OF PREDICTED ABC SUPERFAMILY METABOLITE UPTAKE TRANSPORTER"/>
    <property type="match status" value="1"/>
</dbReference>
<dbReference type="Proteomes" id="UP000317043">
    <property type="component" value="Unassembled WGS sequence"/>
</dbReference>
<evidence type="ECO:0000256" key="5">
    <source>
        <dbReference type="ARBA" id="ARBA00023136"/>
    </source>
</evidence>
<reference evidence="8 9" key="1">
    <citation type="submission" date="2019-06" db="EMBL/GenBank/DDBJ databases">
        <title>Sequencing the genomes of 1000 actinobacteria strains.</title>
        <authorList>
            <person name="Klenk H.-P."/>
        </authorList>
    </citation>
    <scope>NUCLEOTIDE SEQUENCE [LARGE SCALE GENOMIC DNA]</scope>
    <source>
        <strain evidence="8 9">DSM 45928</strain>
    </source>
</reference>
<evidence type="ECO:0000313" key="9">
    <source>
        <dbReference type="Proteomes" id="UP000317043"/>
    </source>
</evidence>
<keyword evidence="9" id="KW-1185">Reference proteome</keyword>
<comment type="caution">
    <text evidence="8">The sequence shown here is derived from an EMBL/GenBank/DDBJ whole genome shotgun (WGS) entry which is preliminary data.</text>
</comment>
<feature type="transmembrane region" description="Helical" evidence="6">
    <location>
        <begin position="324"/>
        <end position="345"/>
    </location>
</feature>
<proteinExistence type="predicted"/>
<evidence type="ECO:0000259" key="7">
    <source>
        <dbReference type="Pfam" id="PF02687"/>
    </source>
</evidence>
<dbReference type="InterPro" id="IPR038766">
    <property type="entry name" value="Membrane_comp_ABC_pdt"/>
</dbReference>
<dbReference type="Pfam" id="PF02687">
    <property type="entry name" value="FtsX"/>
    <property type="match status" value="2"/>
</dbReference>
<feature type="domain" description="ABC3 transporter permease C-terminal" evidence="7">
    <location>
        <begin position="671"/>
        <end position="784"/>
    </location>
</feature>
<keyword evidence="2" id="KW-1003">Cell membrane</keyword>
<feature type="domain" description="ABC3 transporter permease C-terminal" evidence="7">
    <location>
        <begin position="273"/>
        <end position="378"/>
    </location>
</feature>
<name>A0A543AVT8_9ACTN</name>
<dbReference type="InParanoid" id="A0A543AVT8"/>
<sequence>MSKKDSVRLRYTYNDLIRNKGVNAALLVILILSAFLTATGSMVMERLVGSVNQLFDEAKPPHFLQMHVGDYDRGELERFAADHPEIDSWLIEEMLGYDSAAIAWQRPSTGESGDLSDSLIDNLFVTQNEEFDFLIDETGAIPRPSAGEIYLPVAYQLQFELQTGDELRLTTDSGVHRFTVEGFVRDSQMASSLSSATRFVVSEADFAELTTAGGGAPEIIAEYRLSDTALIADLQRAYESDEALPKNGQAVTYDLILLINAISDGLVAVALVFVSFLLIAIALLNARFVIRGTLEDEVREIGAMKAIGLPSKTISGLYLSKYRLMTFLACVIGGLLAIVATDLLTRSVQANYAEAPLGLSAVLVPVIALAVVYLFVVAICRRVFRRVRKIQVVNALVHGSTLDDRQTARRAKREAKRVKRTSLASFRGGSINRRLAVLDLRADAKQWVLIPTVFFLAAVLMALPMNLLSTFESPRFITYMGAPETDVRADIQFADDVDQTRDDLVASMASDDRLTDLRVYANLLYETEGEDGWETLRVEVGDYSAGTVEFLEGERPEDGEIALSVLNADKYGLTTGDPLTVRRGGESTTLVVSGIYQDVTSGGNTAKMQGEATTGAASYVIYADAVDGADAAAIADEYNDRFDSANVIPMGEYVKQTFSYFTGAFQNAAILAFVFGVGIAVLITSLFLKLRLSSERRKNGVLSAIGFSTAEISSQVRGKTLAVVALGTVLGLVFTATVGESLAGGLMSVAGLGITKLAFIPNWSVVYIGYPLVLIAAGYIGAVALTARLRGADKSMWIRG</sequence>
<keyword evidence="4 6" id="KW-1133">Transmembrane helix</keyword>
<feature type="transmembrane region" description="Helical" evidence="6">
    <location>
        <begin position="668"/>
        <end position="688"/>
    </location>
</feature>
<feature type="transmembrane region" description="Helical" evidence="6">
    <location>
        <begin position="721"/>
        <end position="747"/>
    </location>
</feature>
<dbReference type="AlphaFoldDB" id="A0A543AVT8"/>
<feature type="transmembrane region" description="Helical" evidence="6">
    <location>
        <begin position="265"/>
        <end position="284"/>
    </location>
</feature>
<evidence type="ECO:0000313" key="8">
    <source>
        <dbReference type="EMBL" id="TQL76695.1"/>
    </source>
</evidence>
<dbReference type="EMBL" id="VFOW01000001">
    <property type="protein sequence ID" value="TQL76695.1"/>
    <property type="molecule type" value="Genomic_DNA"/>
</dbReference>
<feature type="transmembrane region" description="Helical" evidence="6">
    <location>
        <begin position="21"/>
        <end position="44"/>
    </location>
</feature>
<feature type="transmembrane region" description="Helical" evidence="6">
    <location>
        <begin position="767"/>
        <end position="789"/>
    </location>
</feature>
<dbReference type="InterPro" id="IPR003838">
    <property type="entry name" value="ABC3_permease_C"/>
</dbReference>
<evidence type="ECO:0000256" key="1">
    <source>
        <dbReference type="ARBA" id="ARBA00004651"/>
    </source>
</evidence>
<organism evidence="8 9">
    <name type="scientific">Stackebrandtia endophytica</name>
    <dbReference type="NCBI Taxonomy" id="1496996"/>
    <lineage>
        <taxon>Bacteria</taxon>
        <taxon>Bacillati</taxon>
        <taxon>Actinomycetota</taxon>
        <taxon>Actinomycetes</taxon>
        <taxon>Glycomycetales</taxon>
        <taxon>Glycomycetaceae</taxon>
        <taxon>Stackebrandtia</taxon>
    </lineage>
</organism>
<evidence type="ECO:0000256" key="3">
    <source>
        <dbReference type="ARBA" id="ARBA00022692"/>
    </source>
</evidence>
<feature type="transmembrane region" description="Helical" evidence="6">
    <location>
        <begin position="357"/>
        <end position="380"/>
    </location>
</feature>
<evidence type="ECO:0000256" key="2">
    <source>
        <dbReference type="ARBA" id="ARBA00022475"/>
    </source>
</evidence>
<evidence type="ECO:0000256" key="4">
    <source>
        <dbReference type="ARBA" id="ARBA00022989"/>
    </source>
</evidence>
<dbReference type="GO" id="GO:0005886">
    <property type="term" value="C:plasma membrane"/>
    <property type="evidence" value="ECO:0007669"/>
    <property type="project" value="UniProtKB-SubCell"/>
</dbReference>
<gene>
    <name evidence="8" type="ORF">FB566_2230</name>
</gene>
<accession>A0A543AVT8</accession>
<comment type="subcellular location">
    <subcellularLocation>
        <location evidence="1">Cell membrane</location>
        <topology evidence="1">Multi-pass membrane protein</topology>
    </subcellularLocation>
</comment>
<dbReference type="OrthoDB" id="9766372at2"/>
<protein>
    <submittedName>
        <fullName evidence="8">Putative ABC transport system permease protein</fullName>
    </submittedName>
</protein>
<keyword evidence="3 6" id="KW-0812">Transmembrane</keyword>